<gene>
    <name evidence="2" type="ORF">Taro_053839</name>
</gene>
<dbReference type="AlphaFoldDB" id="A0A843XMA3"/>
<protein>
    <submittedName>
        <fullName evidence="2">Uncharacterized protein</fullName>
    </submittedName>
</protein>
<name>A0A843XMA3_COLES</name>
<dbReference type="OrthoDB" id="70224at2759"/>
<dbReference type="SUPFAM" id="SSF102645">
    <property type="entry name" value="CoaB-like"/>
    <property type="match status" value="1"/>
</dbReference>
<evidence type="ECO:0000256" key="1">
    <source>
        <dbReference type="SAM" id="MobiDB-lite"/>
    </source>
</evidence>
<accession>A0A843XMA3</accession>
<feature type="region of interest" description="Disordered" evidence="1">
    <location>
        <begin position="71"/>
        <end position="100"/>
    </location>
</feature>
<evidence type="ECO:0000313" key="3">
    <source>
        <dbReference type="Proteomes" id="UP000652761"/>
    </source>
</evidence>
<feature type="non-terminal residue" evidence="2">
    <location>
        <position position="1"/>
    </location>
</feature>
<comment type="caution">
    <text evidence="2">The sequence shown here is derived from an EMBL/GenBank/DDBJ whole genome shotgun (WGS) entry which is preliminary data.</text>
</comment>
<sequence length="326" mass="36047">REILTFGTKYSDDICDGALRTKTGPTRLAPGHLTFLVLRLLWLFSLSSVLLQGPPQRPRGGSGPCYHCREGKALRSPSEGESSFIRSSPPSPTCHRPSSNRVDTVKLGRLLFRESSTIKIKVLLRRQGPSVLEQSISIRPSPTRTSICGATDAISRSIGVRRRTVFGDLPSSSTALRLHGWCSTDCPASLMELNVMCWLPSMDPQNELVAVPEEFKAEVKSFFESAPPLTDNNGSPVRVVCVTSGGTTVPLEHRCVRYIDNFSSGHRGATSTEYFVKAGYAVIFLHRRRDNDCVFMFIGEPVNPIADTFQKIHFLNSLSSLMNQQF</sequence>
<proteinExistence type="predicted"/>
<dbReference type="Gene3D" id="3.40.50.10300">
    <property type="entry name" value="CoaB-like"/>
    <property type="match status" value="1"/>
</dbReference>
<dbReference type="InterPro" id="IPR035929">
    <property type="entry name" value="CoaB-like_sf"/>
</dbReference>
<feature type="non-terminal residue" evidence="2">
    <location>
        <position position="326"/>
    </location>
</feature>
<reference evidence="2" key="1">
    <citation type="submission" date="2017-07" db="EMBL/GenBank/DDBJ databases">
        <title>Taro Niue Genome Assembly and Annotation.</title>
        <authorList>
            <person name="Atibalentja N."/>
            <person name="Keating K."/>
            <person name="Fields C.J."/>
        </authorList>
    </citation>
    <scope>NUCLEOTIDE SEQUENCE</scope>
    <source>
        <strain evidence="2">Niue_2</strain>
        <tissue evidence="2">Leaf</tissue>
    </source>
</reference>
<evidence type="ECO:0000313" key="2">
    <source>
        <dbReference type="EMBL" id="MQM20809.1"/>
    </source>
</evidence>
<dbReference type="EMBL" id="NMUH01010216">
    <property type="protein sequence ID" value="MQM20809.1"/>
    <property type="molecule type" value="Genomic_DNA"/>
</dbReference>
<organism evidence="2 3">
    <name type="scientific">Colocasia esculenta</name>
    <name type="common">Wild taro</name>
    <name type="synonym">Arum esculentum</name>
    <dbReference type="NCBI Taxonomy" id="4460"/>
    <lineage>
        <taxon>Eukaryota</taxon>
        <taxon>Viridiplantae</taxon>
        <taxon>Streptophyta</taxon>
        <taxon>Embryophyta</taxon>
        <taxon>Tracheophyta</taxon>
        <taxon>Spermatophyta</taxon>
        <taxon>Magnoliopsida</taxon>
        <taxon>Liliopsida</taxon>
        <taxon>Araceae</taxon>
        <taxon>Aroideae</taxon>
        <taxon>Colocasieae</taxon>
        <taxon>Colocasia</taxon>
    </lineage>
</organism>
<dbReference type="Proteomes" id="UP000652761">
    <property type="component" value="Unassembled WGS sequence"/>
</dbReference>
<feature type="compositionally biased region" description="Polar residues" evidence="1">
    <location>
        <begin position="79"/>
        <end position="88"/>
    </location>
</feature>
<keyword evidence="3" id="KW-1185">Reference proteome</keyword>